<reference evidence="2 3" key="1">
    <citation type="journal article" date="2020" name="Cell">
        <title>Large-Scale Comparative Analyses of Tick Genomes Elucidate Their Genetic Diversity and Vector Capacities.</title>
        <authorList>
            <consortium name="Tick Genome and Microbiome Consortium (TIGMIC)"/>
            <person name="Jia N."/>
            <person name="Wang J."/>
            <person name="Shi W."/>
            <person name="Du L."/>
            <person name="Sun Y."/>
            <person name="Zhan W."/>
            <person name="Jiang J.F."/>
            <person name="Wang Q."/>
            <person name="Zhang B."/>
            <person name="Ji P."/>
            <person name="Bell-Sakyi L."/>
            <person name="Cui X.M."/>
            <person name="Yuan T.T."/>
            <person name="Jiang B.G."/>
            <person name="Yang W.F."/>
            <person name="Lam T.T."/>
            <person name="Chang Q.C."/>
            <person name="Ding S.J."/>
            <person name="Wang X.J."/>
            <person name="Zhu J.G."/>
            <person name="Ruan X.D."/>
            <person name="Zhao L."/>
            <person name="Wei J.T."/>
            <person name="Ye R.Z."/>
            <person name="Que T.C."/>
            <person name="Du C.H."/>
            <person name="Zhou Y.H."/>
            <person name="Cheng J.X."/>
            <person name="Dai P.F."/>
            <person name="Guo W.B."/>
            <person name="Han X.H."/>
            <person name="Huang E.J."/>
            <person name="Li L.F."/>
            <person name="Wei W."/>
            <person name="Gao Y.C."/>
            <person name="Liu J.Z."/>
            <person name="Shao H.Z."/>
            <person name="Wang X."/>
            <person name="Wang C.C."/>
            <person name="Yang T.C."/>
            <person name="Huo Q.B."/>
            <person name="Li W."/>
            <person name="Chen H.Y."/>
            <person name="Chen S.E."/>
            <person name="Zhou L.G."/>
            <person name="Ni X.B."/>
            <person name="Tian J.H."/>
            <person name="Sheng Y."/>
            <person name="Liu T."/>
            <person name="Pan Y.S."/>
            <person name="Xia L.Y."/>
            <person name="Li J."/>
            <person name="Zhao F."/>
            <person name="Cao W.C."/>
        </authorList>
    </citation>
    <scope>NUCLEOTIDE SEQUENCE [LARGE SCALE GENOMIC DNA]</scope>
    <source>
        <strain evidence="2">HaeL-2018</strain>
    </source>
</reference>
<feature type="compositionally biased region" description="Polar residues" evidence="1">
    <location>
        <begin position="203"/>
        <end position="221"/>
    </location>
</feature>
<accession>A0A9J6H5L1</accession>
<keyword evidence="3" id="KW-1185">Reference proteome</keyword>
<sequence>MADPKGQATRARFTVEDDINLLKEICAENPFKDSKAWLVIAKNIEVGTKRIFTVRAIRDRCDLLLAQFVHEDRTNLKKSGTEEQYDEKHHLLQDTLDLAKEFGYQIKRSAVRKKPSPARTSAPTLRQSGPRHLLHETPAAAAAYVYEDNARYHDDIPEDTRSSGEEGPSDDLQGTTIRGPSSSHGRGASGSQVLSVRELLSFPPQQTTQSTDRPTSASQVPSAGENLKLPPATDQPEHRPQRGKLHKEDGAS</sequence>
<gene>
    <name evidence="2" type="ORF">HPB48_007929</name>
</gene>
<feature type="compositionally biased region" description="Basic and acidic residues" evidence="1">
    <location>
        <begin position="235"/>
        <end position="252"/>
    </location>
</feature>
<dbReference type="OrthoDB" id="6510063at2759"/>
<feature type="compositionally biased region" description="Polar residues" evidence="1">
    <location>
        <begin position="118"/>
        <end position="127"/>
    </location>
</feature>
<dbReference type="EMBL" id="JABSTR010000011">
    <property type="protein sequence ID" value="KAH9381964.1"/>
    <property type="molecule type" value="Genomic_DNA"/>
</dbReference>
<feature type="region of interest" description="Disordered" evidence="1">
    <location>
        <begin position="154"/>
        <end position="252"/>
    </location>
</feature>
<dbReference type="Proteomes" id="UP000821853">
    <property type="component" value="Chromosome 9"/>
</dbReference>
<evidence type="ECO:0000256" key="1">
    <source>
        <dbReference type="SAM" id="MobiDB-lite"/>
    </source>
</evidence>
<dbReference type="PANTHER" id="PTHR37558:SF1">
    <property type="entry name" value="HTH CENPB-TYPE DOMAIN-CONTAINING PROTEIN"/>
    <property type="match status" value="1"/>
</dbReference>
<feature type="compositionally biased region" description="Basic and acidic residues" evidence="1">
    <location>
        <begin position="154"/>
        <end position="164"/>
    </location>
</feature>
<dbReference type="AlphaFoldDB" id="A0A9J6H5L1"/>
<name>A0A9J6H5L1_HAELO</name>
<evidence type="ECO:0000313" key="3">
    <source>
        <dbReference type="Proteomes" id="UP000821853"/>
    </source>
</evidence>
<feature type="compositionally biased region" description="Polar residues" evidence="1">
    <location>
        <begin position="172"/>
        <end position="194"/>
    </location>
</feature>
<dbReference type="PANTHER" id="PTHR37558">
    <property type="entry name" value="HTH CENPB-TYPE DOMAIN-CONTAINING PROTEIN"/>
    <property type="match status" value="1"/>
</dbReference>
<feature type="region of interest" description="Disordered" evidence="1">
    <location>
        <begin position="109"/>
        <end position="133"/>
    </location>
</feature>
<organism evidence="2 3">
    <name type="scientific">Haemaphysalis longicornis</name>
    <name type="common">Bush tick</name>
    <dbReference type="NCBI Taxonomy" id="44386"/>
    <lineage>
        <taxon>Eukaryota</taxon>
        <taxon>Metazoa</taxon>
        <taxon>Ecdysozoa</taxon>
        <taxon>Arthropoda</taxon>
        <taxon>Chelicerata</taxon>
        <taxon>Arachnida</taxon>
        <taxon>Acari</taxon>
        <taxon>Parasitiformes</taxon>
        <taxon>Ixodida</taxon>
        <taxon>Ixodoidea</taxon>
        <taxon>Ixodidae</taxon>
        <taxon>Haemaphysalinae</taxon>
        <taxon>Haemaphysalis</taxon>
    </lineage>
</organism>
<proteinExistence type="predicted"/>
<evidence type="ECO:0000313" key="2">
    <source>
        <dbReference type="EMBL" id="KAH9381964.1"/>
    </source>
</evidence>
<dbReference type="VEuPathDB" id="VectorBase:HLOH_043075"/>
<comment type="caution">
    <text evidence="2">The sequence shown here is derived from an EMBL/GenBank/DDBJ whole genome shotgun (WGS) entry which is preliminary data.</text>
</comment>
<protein>
    <submittedName>
        <fullName evidence="2">Uncharacterized protein</fullName>
    </submittedName>
</protein>